<evidence type="ECO:0000256" key="2">
    <source>
        <dbReference type="SAM" id="MobiDB-lite"/>
    </source>
</evidence>
<gene>
    <name evidence="4" type="ORF">LRS13_01825</name>
</gene>
<dbReference type="PANTHER" id="PTHR37294:SF1">
    <property type="entry name" value="3'-5' EXORIBONUCLEASE YHAM"/>
    <property type="match status" value="1"/>
</dbReference>
<accession>A0ABY5PIN4</accession>
<dbReference type="Proteomes" id="UP001058860">
    <property type="component" value="Chromosome"/>
</dbReference>
<feature type="region of interest" description="Disordered" evidence="2">
    <location>
        <begin position="1"/>
        <end position="23"/>
    </location>
</feature>
<dbReference type="SMART" id="SM00471">
    <property type="entry name" value="HDc"/>
    <property type="match status" value="1"/>
</dbReference>
<dbReference type="InterPro" id="IPR006675">
    <property type="entry name" value="HDIG_dom"/>
</dbReference>
<dbReference type="RefSeq" id="WP_353864781.1">
    <property type="nucleotide sequence ID" value="NZ_CP088295.1"/>
</dbReference>
<feature type="compositionally biased region" description="Basic and acidic residues" evidence="2">
    <location>
        <begin position="1"/>
        <end position="14"/>
    </location>
</feature>
<dbReference type="NCBIfam" id="TIGR00277">
    <property type="entry name" value="HDIG"/>
    <property type="match status" value="1"/>
</dbReference>
<feature type="domain" description="HD/PDEase" evidence="3">
    <location>
        <begin position="74"/>
        <end position="208"/>
    </location>
</feature>
<sequence>MDVRGGTEHSDNGREPCAGPAREPAQMEADLAELIATVQDPHLHALLNRLLGEDTETGRRYRRAPAAKRYHQAYEHGLLEHSLTVAQAVSAVSAIFPGIDRDLAVTGALLHDIGKLDAYAADDDGIDMTSAGRLQGEIPLGYFLVRSELAAMGDVPPARAQELLHVVLSHHGTLQHGSPVVPATREATLVHFMDNLGGRLGSFDRLQQALVEGEEWSGWDRALGGAAHFPAPAVTPPADAQSAAA</sequence>
<dbReference type="InterPro" id="IPR003607">
    <property type="entry name" value="HD/PDEase_dom"/>
</dbReference>
<protein>
    <submittedName>
        <fullName evidence="4">HD domain-containing protein</fullName>
    </submittedName>
</protein>
<organism evidence="4 5">
    <name type="scientific">Svornostia abyssi</name>
    <dbReference type="NCBI Taxonomy" id="2898438"/>
    <lineage>
        <taxon>Bacteria</taxon>
        <taxon>Bacillati</taxon>
        <taxon>Actinomycetota</taxon>
        <taxon>Thermoleophilia</taxon>
        <taxon>Solirubrobacterales</taxon>
        <taxon>Baekduiaceae</taxon>
        <taxon>Svornostia</taxon>
    </lineage>
</organism>
<reference evidence="5" key="1">
    <citation type="submission" date="2021-11" db="EMBL/GenBank/DDBJ databases">
        <title>Cultivation dependent microbiological survey of springs from the worlds oldest radium mine currently devoted to the extraction of radon-saturated water.</title>
        <authorList>
            <person name="Kapinusova G."/>
            <person name="Smrhova T."/>
            <person name="Strejcek M."/>
            <person name="Suman J."/>
            <person name="Jani K."/>
            <person name="Pajer P."/>
            <person name="Uhlik O."/>
        </authorList>
    </citation>
    <scope>NUCLEOTIDE SEQUENCE [LARGE SCALE GENOMIC DNA]</scope>
    <source>
        <strain evidence="5">J379</strain>
    </source>
</reference>
<dbReference type="PANTHER" id="PTHR37294">
    <property type="entry name" value="3'-5' EXORIBONUCLEASE YHAM"/>
    <property type="match status" value="1"/>
</dbReference>
<dbReference type="Gene3D" id="1.10.3210.10">
    <property type="entry name" value="Hypothetical protein af1432"/>
    <property type="match status" value="1"/>
</dbReference>
<keyword evidence="5" id="KW-1185">Reference proteome</keyword>
<evidence type="ECO:0000313" key="4">
    <source>
        <dbReference type="EMBL" id="UUY04295.1"/>
    </source>
</evidence>
<dbReference type="InterPro" id="IPR050798">
    <property type="entry name" value="YhaM_exoribonuc/phosphodiest"/>
</dbReference>
<evidence type="ECO:0000259" key="3">
    <source>
        <dbReference type="SMART" id="SM00471"/>
    </source>
</evidence>
<evidence type="ECO:0000256" key="1">
    <source>
        <dbReference type="ARBA" id="ARBA00022801"/>
    </source>
</evidence>
<dbReference type="InterPro" id="IPR006674">
    <property type="entry name" value="HD_domain"/>
</dbReference>
<keyword evidence="1" id="KW-0378">Hydrolase</keyword>
<proteinExistence type="predicted"/>
<dbReference type="SUPFAM" id="SSF109604">
    <property type="entry name" value="HD-domain/PDEase-like"/>
    <property type="match status" value="1"/>
</dbReference>
<dbReference type="Pfam" id="PF01966">
    <property type="entry name" value="HD"/>
    <property type="match status" value="1"/>
</dbReference>
<dbReference type="EMBL" id="CP088295">
    <property type="protein sequence ID" value="UUY04295.1"/>
    <property type="molecule type" value="Genomic_DNA"/>
</dbReference>
<evidence type="ECO:0000313" key="5">
    <source>
        <dbReference type="Proteomes" id="UP001058860"/>
    </source>
</evidence>
<name>A0ABY5PIN4_9ACTN</name>